<dbReference type="STRING" id="667129.HMPREF0758_0681"/>
<dbReference type="Pfam" id="PF00149">
    <property type="entry name" value="Metallophos"/>
    <property type="match status" value="1"/>
</dbReference>
<dbReference type="InterPro" id="IPR029052">
    <property type="entry name" value="Metallo-depent_PP-like"/>
</dbReference>
<dbReference type="GO" id="GO:0008803">
    <property type="term" value="F:bis(5'-nucleosyl)-tetraphosphatase (symmetrical) activity"/>
    <property type="evidence" value="ECO:0007669"/>
    <property type="project" value="TreeGrafter"/>
</dbReference>
<organism evidence="2 3">
    <name type="scientific">Serratia odorifera DSM 4582</name>
    <dbReference type="NCBI Taxonomy" id="667129"/>
    <lineage>
        <taxon>Bacteria</taxon>
        <taxon>Pseudomonadati</taxon>
        <taxon>Pseudomonadota</taxon>
        <taxon>Gammaproteobacteria</taxon>
        <taxon>Enterobacterales</taxon>
        <taxon>Yersiniaceae</taxon>
        <taxon>Serratia</taxon>
    </lineage>
</organism>
<dbReference type="InterPro" id="IPR006186">
    <property type="entry name" value="Ser/Thr-sp_prot-phosphatase"/>
</dbReference>
<proteinExistence type="predicted"/>
<gene>
    <name evidence="2" type="primary">pphA</name>
    <name evidence="2" type="ORF">HMPREF0758_0681</name>
</gene>
<dbReference type="GO" id="GO:0110154">
    <property type="term" value="P:RNA decapping"/>
    <property type="evidence" value="ECO:0007669"/>
    <property type="project" value="TreeGrafter"/>
</dbReference>
<sequence length="253" mass="28834">MMVTLDVNRHGRDFAVGDLHGCLRPLQSLLNHVAFDRQHDRLIAVGDLIDRGEHSLSCLELLTKDWFYAVRGNHEARALEWCAARQRQQPALDLQLMWQIDGGEWFFHLSPQQQRYCQQLMQPMPWTIALQTGRRRYAILHAEVPPEIDDIDTFYRRLQAGDHAVKQACIWGRERYINNLQRPIAGVDYLICGHTPGDPQDALHGNSLDIDFCAFAIASGGALGMLELGREQLYINSRSGIRQTTLASLGLRH</sequence>
<evidence type="ECO:0000259" key="1">
    <source>
        <dbReference type="PROSITE" id="PS00125"/>
    </source>
</evidence>
<dbReference type="GO" id="GO:0005737">
    <property type="term" value="C:cytoplasm"/>
    <property type="evidence" value="ECO:0007669"/>
    <property type="project" value="TreeGrafter"/>
</dbReference>
<dbReference type="HOGENOM" id="CLU_023125_1_0_6"/>
<dbReference type="SUPFAM" id="SSF56300">
    <property type="entry name" value="Metallo-dependent phosphatases"/>
    <property type="match status" value="1"/>
</dbReference>
<name>D4DXN1_SEROD</name>
<dbReference type="PANTHER" id="PTHR42850:SF10">
    <property type="entry name" value="SERINE_THREONINE-PROTEIN PHOSPHATASE 1"/>
    <property type="match status" value="1"/>
</dbReference>
<dbReference type="PROSITE" id="PS00125">
    <property type="entry name" value="SER_THR_PHOSPHATASE"/>
    <property type="match status" value="1"/>
</dbReference>
<dbReference type="EMBL" id="ADBY01000015">
    <property type="protein sequence ID" value="EFE97774.1"/>
    <property type="molecule type" value="Genomic_DNA"/>
</dbReference>
<dbReference type="InterPro" id="IPR004843">
    <property type="entry name" value="Calcineurin-like_PHP"/>
</dbReference>
<dbReference type="Proteomes" id="UP000005723">
    <property type="component" value="Unassembled WGS sequence"/>
</dbReference>
<dbReference type="AlphaFoldDB" id="D4DXN1"/>
<keyword evidence="3" id="KW-1185">Reference proteome</keyword>
<evidence type="ECO:0000313" key="2">
    <source>
        <dbReference type="EMBL" id="EFE97774.1"/>
    </source>
</evidence>
<comment type="caution">
    <text evidence="2">The sequence shown here is derived from an EMBL/GenBank/DDBJ whole genome shotgun (WGS) entry which is preliminary data.</text>
</comment>
<keyword evidence="2" id="KW-0378">Hydrolase</keyword>
<dbReference type="PANTHER" id="PTHR42850">
    <property type="entry name" value="METALLOPHOSPHOESTERASE"/>
    <property type="match status" value="1"/>
</dbReference>
<accession>D4DXN1</accession>
<protein>
    <submittedName>
        <fullName evidence="2">Ser/Thr phosphatase family protein</fullName>
        <ecNumber evidence="2">3.1.3.16</ecNumber>
    </submittedName>
</protein>
<dbReference type="OrthoDB" id="5296354at2"/>
<reference evidence="2 3" key="1">
    <citation type="submission" date="2010-01" db="EMBL/GenBank/DDBJ databases">
        <authorList>
            <person name="Muzny D."/>
            <person name="Qin X."/>
            <person name="Deng J."/>
            <person name="Jiang H."/>
            <person name="Liu Y."/>
            <person name="Qu J."/>
            <person name="Song X.-Z."/>
            <person name="Zhang L."/>
            <person name="Thornton R."/>
            <person name="Coyle M."/>
            <person name="Francisco L."/>
            <person name="Jackson L."/>
            <person name="Javaid M."/>
            <person name="Korchina V."/>
            <person name="Kovar C."/>
            <person name="Mata R."/>
            <person name="Mathew T."/>
            <person name="Ngo R."/>
            <person name="Nguyen L."/>
            <person name="Nguyen N."/>
            <person name="Okwuonu G."/>
            <person name="Ongeri F."/>
            <person name="Pham C."/>
            <person name="Simmons D."/>
            <person name="Wilczek-Boney K."/>
            <person name="Hale W."/>
            <person name="Jakkamsetti A."/>
            <person name="Pham P."/>
            <person name="Ruth R."/>
            <person name="San Lucas F."/>
            <person name="Warren J."/>
            <person name="Zhang J."/>
            <person name="Zhao Z."/>
            <person name="Zhou C."/>
            <person name="Zhu D."/>
            <person name="Lee S."/>
            <person name="Bess C."/>
            <person name="Blankenburg K."/>
            <person name="Forbes L."/>
            <person name="Fu Q."/>
            <person name="Gubbala S."/>
            <person name="Hirani K."/>
            <person name="Jayaseelan J.C."/>
            <person name="Lara F."/>
            <person name="Munidasa M."/>
            <person name="Palculict T."/>
            <person name="Patil S."/>
            <person name="Pu L.-L."/>
            <person name="Saada N."/>
            <person name="Tang L."/>
            <person name="Weissenberger G."/>
            <person name="Zhu Y."/>
            <person name="Hemphill L."/>
            <person name="Shang Y."/>
            <person name="Youmans B."/>
            <person name="Ayvaz T."/>
            <person name="Ross M."/>
            <person name="Santibanez J."/>
            <person name="Aqrawi P."/>
            <person name="Gross S."/>
            <person name="Joshi V."/>
            <person name="Fowler G."/>
            <person name="Nazareth L."/>
            <person name="Reid J."/>
            <person name="Worley K."/>
            <person name="Petrosino J."/>
            <person name="Highlander S."/>
            <person name="Gibbs R."/>
        </authorList>
    </citation>
    <scope>NUCLEOTIDE SEQUENCE [LARGE SCALE GENOMIC DNA]</scope>
    <source>
        <strain evidence="2 3">DSM 4582</strain>
    </source>
</reference>
<dbReference type="RefSeq" id="WP_004955704.1">
    <property type="nucleotide sequence ID" value="NZ_GG753567.1"/>
</dbReference>
<dbReference type="GO" id="GO:0004722">
    <property type="term" value="F:protein serine/threonine phosphatase activity"/>
    <property type="evidence" value="ECO:0007669"/>
    <property type="project" value="UniProtKB-EC"/>
</dbReference>
<feature type="domain" description="Serine/threonine specific protein phosphatases" evidence="1">
    <location>
        <begin position="70"/>
        <end position="75"/>
    </location>
</feature>
<dbReference type="Gene3D" id="3.60.21.10">
    <property type="match status" value="1"/>
</dbReference>
<dbReference type="EC" id="3.1.3.16" evidence="2"/>
<evidence type="ECO:0000313" key="3">
    <source>
        <dbReference type="Proteomes" id="UP000005723"/>
    </source>
</evidence>
<dbReference type="InterPro" id="IPR050126">
    <property type="entry name" value="Ap4A_hydrolase"/>
</dbReference>